<accession>A0ABX1QY49</accession>
<dbReference type="HAMAP" id="MF_00272">
    <property type="entry name" value="GcvH"/>
    <property type="match status" value="1"/>
</dbReference>
<comment type="caution">
    <text evidence="5">The sequence shown here is derived from an EMBL/GenBank/DDBJ whole genome shotgun (WGS) entry which is preliminary data.</text>
</comment>
<evidence type="ECO:0000256" key="3">
    <source>
        <dbReference type="HAMAP-Rule" id="MF_00272"/>
    </source>
</evidence>
<feature type="domain" description="Lipoyl-binding" evidence="4">
    <location>
        <begin position="24"/>
        <end position="106"/>
    </location>
</feature>
<dbReference type="SUPFAM" id="SSF51230">
    <property type="entry name" value="Single hybrid motif"/>
    <property type="match status" value="1"/>
</dbReference>
<protein>
    <recommendedName>
        <fullName evidence="3">Glycine cleavage system H protein</fullName>
    </recommendedName>
</protein>
<comment type="similarity">
    <text evidence="1 3">Belongs to the GcvH family.</text>
</comment>
<gene>
    <name evidence="3 5" type="primary">gcvH</name>
    <name evidence="5" type="ORF">HCJ96_03905</name>
</gene>
<dbReference type="Gene3D" id="2.40.50.100">
    <property type="match status" value="1"/>
</dbReference>
<keyword evidence="2 3" id="KW-0450">Lipoyl</keyword>
<dbReference type="Pfam" id="PF01597">
    <property type="entry name" value="GCV_H"/>
    <property type="match status" value="1"/>
</dbReference>
<reference evidence="5 6" key="1">
    <citation type="submission" date="2020-03" db="EMBL/GenBank/DDBJ databases">
        <title>Alteromonas ponticola sp. nov., isolated from seawater.</title>
        <authorList>
            <person name="Yoon J.-H."/>
            <person name="Kim Y.-O."/>
        </authorList>
    </citation>
    <scope>NUCLEOTIDE SEQUENCE [LARGE SCALE GENOMIC DNA]</scope>
    <source>
        <strain evidence="5 6">MYP5</strain>
    </source>
</reference>
<dbReference type="Proteomes" id="UP000709336">
    <property type="component" value="Unassembled WGS sequence"/>
</dbReference>
<name>A0ABX1QY49_9ALTE</name>
<dbReference type="NCBIfam" id="TIGR00527">
    <property type="entry name" value="gcvH"/>
    <property type="match status" value="1"/>
</dbReference>
<dbReference type="PANTHER" id="PTHR11715:SF3">
    <property type="entry name" value="GLYCINE CLEAVAGE SYSTEM H PROTEIN-RELATED"/>
    <property type="match status" value="1"/>
</dbReference>
<dbReference type="EMBL" id="JAATNW010000002">
    <property type="protein sequence ID" value="NMH59162.1"/>
    <property type="molecule type" value="Genomic_DNA"/>
</dbReference>
<dbReference type="InterPro" id="IPR011053">
    <property type="entry name" value="Single_hybrid_motif"/>
</dbReference>
<dbReference type="InterPro" id="IPR003016">
    <property type="entry name" value="2-oxoA_DH_lipoyl-BS"/>
</dbReference>
<evidence type="ECO:0000313" key="6">
    <source>
        <dbReference type="Proteomes" id="UP000709336"/>
    </source>
</evidence>
<feature type="modified residue" description="N6-lipoyllysine" evidence="3">
    <location>
        <position position="65"/>
    </location>
</feature>
<keyword evidence="6" id="KW-1185">Reference proteome</keyword>
<comment type="function">
    <text evidence="3">The glycine cleavage system catalyzes the degradation of glycine. The H protein shuttles the methylamine group of glycine from the P protein to the T protein.</text>
</comment>
<dbReference type="InterPro" id="IPR000089">
    <property type="entry name" value="Biotin_lipoyl"/>
</dbReference>
<dbReference type="InterPro" id="IPR017453">
    <property type="entry name" value="GCV_H_sub"/>
</dbReference>
<dbReference type="NCBIfam" id="NF002270">
    <property type="entry name" value="PRK01202.1"/>
    <property type="match status" value="1"/>
</dbReference>
<dbReference type="InterPro" id="IPR002930">
    <property type="entry name" value="GCV_H"/>
</dbReference>
<dbReference type="InterPro" id="IPR033753">
    <property type="entry name" value="GCV_H/Fam206"/>
</dbReference>
<organism evidence="5 6">
    <name type="scientific">Alteromonas ponticola</name>
    <dbReference type="NCBI Taxonomy" id="2720613"/>
    <lineage>
        <taxon>Bacteria</taxon>
        <taxon>Pseudomonadati</taxon>
        <taxon>Pseudomonadota</taxon>
        <taxon>Gammaproteobacteria</taxon>
        <taxon>Alteromonadales</taxon>
        <taxon>Alteromonadaceae</taxon>
        <taxon>Alteromonas/Salinimonas group</taxon>
        <taxon>Alteromonas</taxon>
    </lineage>
</organism>
<evidence type="ECO:0000256" key="2">
    <source>
        <dbReference type="ARBA" id="ARBA00022823"/>
    </source>
</evidence>
<evidence type="ECO:0000256" key="1">
    <source>
        <dbReference type="ARBA" id="ARBA00009249"/>
    </source>
</evidence>
<sequence length="129" mass="13922">MSNIPSELRYASTHEWVRPEGDGVFTVGISEHAQDLLGDMVFVELPDVGDKVSAGEDVAVAESVKAASDVYSPISGEIIEVNEALEDSPEQVNSDPYGDGWMFKIKADDPSEVDGLLDAEGYENSIDED</sequence>
<dbReference type="PANTHER" id="PTHR11715">
    <property type="entry name" value="GLYCINE CLEAVAGE SYSTEM H PROTEIN"/>
    <property type="match status" value="1"/>
</dbReference>
<comment type="cofactor">
    <cofactor evidence="3">
        <name>(R)-lipoate</name>
        <dbReference type="ChEBI" id="CHEBI:83088"/>
    </cofactor>
    <text evidence="3">Binds 1 lipoyl cofactor covalently.</text>
</comment>
<comment type="subunit">
    <text evidence="3">The glycine cleavage system is composed of four proteins: P, T, L and H.</text>
</comment>
<dbReference type="PROSITE" id="PS50968">
    <property type="entry name" value="BIOTINYL_LIPOYL"/>
    <property type="match status" value="1"/>
</dbReference>
<proteinExistence type="inferred from homology"/>
<dbReference type="RefSeq" id="WP_169209731.1">
    <property type="nucleotide sequence ID" value="NZ_JAATNW010000002.1"/>
</dbReference>
<evidence type="ECO:0000259" key="4">
    <source>
        <dbReference type="PROSITE" id="PS50968"/>
    </source>
</evidence>
<dbReference type="CDD" id="cd06848">
    <property type="entry name" value="GCS_H"/>
    <property type="match status" value="1"/>
</dbReference>
<evidence type="ECO:0000313" key="5">
    <source>
        <dbReference type="EMBL" id="NMH59162.1"/>
    </source>
</evidence>
<dbReference type="PROSITE" id="PS00189">
    <property type="entry name" value="LIPOYL"/>
    <property type="match status" value="1"/>
</dbReference>